<organism evidence="1 2">
    <name type="scientific">Vibrio harveyi</name>
    <name type="common">Beneckea harveyi</name>
    <dbReference type="NCBI Taxonomy" id="669"/>
    <lineage>
        <taxon>Bacteria</taxon>
        <taxon>Pseudomonadati</taxon>
        <taxon>Pseudomonadota</taxon>
        <taxon>Gammaproteobacteria</taxon>
        <taxon>Vibrionales</taxon>
        <taxon>Vibrionaceae</taxon>
        <taxon>Vibrio</taxon>
    </lineage>
</organism>
<proteinExistence type="predicted"/>
<gene>
    <name evidence="1" type="ORF">VCHENC02_0860</name>
</gene>
<dbReference type="AlphaFoldDB" id="A0A454D4X4"/>
<reference evidence="1 2" key="1">
    <citation type="submission" date="2012-10" db="EMBL/GenBank/DDBJ databases">
        <title>Genome sequence of Vibrio Cholerae HENC-02.</title>
        <authorList>
            <person name="Eppinger M."/>
            <person name="Hasan N.A."/>
            <person name="Sengamalay N."/>
            <person name="Hine E."/>
            <person name="Su Q."/>
            <person name="Daugherty S.C."/>
            <person name="Young S."/>
            <person name="Sadzewicz L."/>
            <person name="Tallon L."/>
            <person name="Cebula T.A."/>
            <person name="Ravel J."/>
            <person name="Colwell R.R."/>
        </authorList>
    </citation>
    <scope>NUCLEOTIDE SEQUENCE [LARGE SCALE GENOMIC DNA]</scope>
    <source>
        <strain evidence="1 2">HENC-02</strain>
    </source>
</reference>
<sequence>MITKIITIKFNLLIERVRFF</sequence>
<evidence type="ECO:0000313" key="2">
    <source>
        <dbReference type="Proteomes" id="UP000008367"/>
    </source>
</evidence>
<dbReference type="EMBL" id="AJSR01000133">
    <property type="protein sequence ID" value="EKM33722.1"/>
    <property type="molecule type" value="Genomic_DNA"/>
</dbReference>
<name>A0A454D4X4_VIBHA</name>
<accession>A0A454D4X4</accession>
<dbReference type="Proteomes" id="UP000008367">
    <property type="component" value="Unassembled WGS sequence"/>
</dbReference>
<feature type="non-terminal residue" evidence="1">
    <location>
        <position position="20"/>
    </location>
</feature>
<evidence type="ECO:0000313" key="1">
    <source>
        <dbReference type="EMBL" id="EKM33722.1"/>
    </source>
</evidence>
<protein>
    <submittedName>
        <fullName evidence="1">Uncharacterized protein</fullName>
    </submittedName>
</protein>
<comment type="caution">
    <text evidence="1">The sequence shown here is derived from an EMBL/GenBank/DDBJ whole genome shotgun (WGS) entry which is preliminary data.</text>
</comment>